<dbReference type="OrthoDB" id="4771706at2759"/>
<reference evidence="1 2" key="1">
    <citation type="submission" date="2019-04" db="EMBL/GenBank/DDBJ databases">
        <title>Friends and foes A comparative genomics study of 23 Aspergillus species from section Flavi.</title>
        <authorList>
            <consortium name="DOE Joint Genome Institute"/>
            <person name="Kjaerbolling I."/>
            <person name="Vesth T."/>
            <person name="Frisvad J.C."/>
            <person name="Nybo J.L."/>
            <person name="Theobald S."/>
            <person name="Kildgaard S."/>
            <person name="Isbrandt T."/>
            <person name="Kuo A."/>
            <person name="Sato A."/>
            <person name="Lyhne E.K."/>
            <person name="Kogle M.E."/>
            <person name="Wiebenga A."/>
            <person name="Kun R.S."/>
            <person name="Lubbers R.J."/>
            <person name="Makela M.R."/>
            <person name="Barry K."/>
            <person name="Chovatia M."/>
            <person name="Clum A."/>
            <person name="Daum C."/>
            <person name="Haridas S."/>
            <person name="He G."/>
            <person name="LaButti K."/>
            <person name="Lipzen A."/>
            <person name="Mondo S."/>
            <person name="Riley R."/>
            <person name="Salamov A."/>
            <person name="Simmons B.A."/>
            <person name="Magnuson J.K."/>
            <person name="Henrissat B."/>
            <person name="Mortensen U.H."/>
            <person name="Larsen T.O."/>
            <person name="Devries R.P."/>
            <person name="Grigoriev I.V."/>
            <person name="Machida M."/>
            <person name="Baker S.E."/>
            <person name="Andersen M.R."/>
        </authorList>
    </citation>
    <scope>NUCLEOTIDE SEQUENCE [LARGE SCALE GENOMIC DNA]</scope>
    <source>
        <strain evidence="1 2">CBS 151.66</strain>
    </source>
</reference>
<protein>
    <submittedName>
        <fullName evidence="1">Uncharacterized protein</fullName>
    </submittedName>
</protein>
<evidence type="ECO:0000313" key="2">
    <source>
        <dbReference type="Proteomes" id="UP000326565"/>
    </source>
</evidence>
<organism evidence="1 2">
    <name type="scientific">Aspergillus leporis</name>
    <dbReference type="NCBI Taxonomy" id="41062"/>
    <lineage>
        <taxon>Eukaryota</taxon>
        <taxon>Fungi</taxon>
        <taxon>Dikarya</taxon>
        <taxon>Ascomycota</taxon>
        <taxon>Pezizomycotina</taxon>
        <taxon>Eurotiomycetes</taxon>
        <taxon>Eurotiomycetidae</taxon>
        <taxon>Eurotiales</taxon>
        <taxon>Aspergillaceae</taxon>
        <taxon>Aspergillus</taxon>
        <taxon>Aspergillus subgen. Circumdati</taxon>
    </lineage>
</organism>
<dbReference type="EMBL" id="ML732168">
    <property type="protein sequence ID" value="KAB8077431.1"/>
    <property type="molecule type" value="Genomic_DNA"/>
</dbReference>
<gene>
    <name evidence="1" type="ORF">BDV29DRAFT_168174</name>
</gene>
<evidence type="ECO:0000313" key="1">
    <source>
        <dbReference type="EMBL" id="KAB8077431.1"/>
    </source>
</evidence>
<proteinExistence type="predicted"/>
<keyword evidence="2" id="KW-1185">Reference proteome</keyword>
<sequence>MKTRPPTSTTMAFPPASAGPNAVRAYISDVLITKHDTTSDFAQEAASHSQLGRPNDLHHASAKYFRGVFGDDIGL</sequence>
<dbReference type="AlphaFoldDB" id="A0A5N5X9L7"/>
<name>A0A5N5X9L7_9EURO</name>
<accession>A0A5N5X9L7</accession>
<dbReference type="Proteomes" id="UP000326565">
    <property type="component" value="Unassembled WGS sequence"/>
</dbReference>